<reference evidence="3" key="2">
    <citation type="submission" date="2023-01" db="EMBL/GenBank/DDBJ databases">
        <authorList>
            <person name="Petersen C."/>
        </authorList>
    </citation>
    <scope>NUCLEOTIDE SEQUENCE</scope>
    <source>
        <strain evidence="3">IBT 12815</strain>
    </source>
</reference>
<evidence type="ECO:0000256" key="1">
    <source>
        <dbReference type="SAM" id="MobiDB-lite"/>
    </source>
</evidence>
<feature type="compositionally biased region" description="Basic and acidic residues" evidence="1">
    <location>
        <begin position="101"/>
        <end position="110"/>
    </location>
</feature>
<evidence type="ECO:0000313" key="4">
    <source>
        <dbReference type="Proteomes" id="UP001213799"/>
    </source>
</evidence>
<dbReference type="Proteomes" id="UP001213799">
    <property type="component" value="Unassembled WGS sequence"/>
</dbReference>
<dbReference type="PANTHER" id="PTHR10887:SF495">
    <property type="entry name" value="HELICASE SENATAXIN ISOFORM X1-RELATED"/>
    <property type="match status" value="1"/>
</dbReference>
<feature type="domain" description="DNA2/NAM7 helicase-like C-terminal" evidence="2">
    <location>
        <begin position="916"/>
        <end position="1111"/>
    </location>
</feature>
<sequence length="1213" mass="136964">MATEASQNPDNPGDTSAGENWPQPEITTEVQDGSVNTPDVVSELDHNLLIAETPQSPTTTLVNEETLTTTDHPGDTSASEDKSQSEIDTEVQDGSTNAREVVNDPDRNPTAAEIERDPIFKESGFYSFPCVLLDNNDQSFPDFSEPRIDIRLTIKWNDEWGVPSAECPANATFRIFNNQIESIEPLLVVSHDPKKEPQTFADAMKVITPSNEIPAFAELLAMQFGIFESKKVMNLIAENRLWVICIKMKQLEYDDMFGNCTNLEIEPDLQRFGIGLFNQTHTYGNQTDKARAVRDIFYNDDLFCFVVKGPHLDDIINDFRVSMDNTPRFPFAGFFGKHFDKPFVQCGDYTPKEKRPEIRPETNIAFRNDDYYTVFLGYAAIAEHESEMVGCEQGNYFDAYIRVTPISKQEKNKFIGFLELPSYIARLKVNSVISLRFQEEATANPEARVADPNVEPKRHVSTTPKDMDVWLGRVVDPLPAAPNDTTSVIIYRPYNESPNACQASLILDGNTKKDRDTIRDAMSQKVQCKIPANEKQFKQLLGCIHDFQAKCNKEVHDPLMGGDSMNIPRYDFWKDIDPALVDLAKRNDRIYTDASQIFTNLGHMPGRLFVAKRSNFEYPVHPKDFDGSWLPTFTSYVKSTVGENEAPQKKMVKGQSVIVCPTNASADNTAERLDNLATRLLPDEPVMIIRVHSLESEFSIAEGRYTIPQRTYPMTDPISQPEHESNKSQADDMDEEFAYNAVIAYLDSVKLHFDRTEPKTKSPIDGLQDHRVKTLKYSLGTRMLQVAGLVEGPFKSEEKFPNFILLYRNRLGAGGRLEQDEERRFKSDCKRLMRLVIGMADIIVSCPSAIAQPILYHSLHPSFVAFEEATMMKEPEILPILVYLFPIAFGFFGDPKQLGPTIVSTTEENPFRSQLAVSLLPRLITAGYDVGKLIVQRRLAWDIHDLVTTVFHQEMLRWDFEHKIDPTGLVNLVKTFNKRNFDIDSNVAFLNSEHGQQSMCGTSYMNDANVRDALDLADNLHNAMGASFDSIVILTGYEGQYRAYLQEADRRSNNSQIPWLDLNIQKIETFQGSECDFVIFDAVRTKGLGFMANFRRWHVALSRARFGLWVMYSDTVLRTDPFAKTSKYIQGMREFASSKQLKVTLKKPEYESFPEIPQGKSVTTSGVSAHNKLRAAYAARRAARRAANVSEASATGETSTASEAPTTSEASDW</sequence>
<accession>A0AAD6H8I1</accession>
<dbReference type="Pfam" id="PF13087">
    <property type="entry name" value="AAA_12"/>
    <property type="match status" value="1"/>
</dbReference>
<evidence type="ECO:0000259" key="2">
    <source>
        <dbReference type="Pfam" id="PF13087"/>
    </source>
</evidence>
<dbReference type="InterPro" id="IPR041679">
    <property type="entry name" value="DNA2/NAM7-like_C"/>
</dbReference>
<reference evidence="3" key="1">
    <citation type="journal article" date="2023" name="IMA Fungus">
        <title>Comparative genomic study of the Penicillium genus elucidates a diverse pangenome and 15 lateral gene transfer events.</title>
        <authorList>
            <person name="Petersen C."/>
            <person name="Sorensen T."/>
            <person name="Nielsen M.R."/>
            <person name="Sondergaard T.E."/>
            <person name="Sorensen J.L."/>
            <person name="Fitzpatrick D.A."/>
            <person name="Frisvad J.C."/>
            <person name="Nielsen K.L."/>
        </authorList>
    </citation>
    <scope>NUCLEOTIDE SEQUENCE</scope>
    <source>
        <strain evidence="3">IBT 12815</strain>
    </source>
</reference>
<feature type="region of interest" description="Disordered" evidence="1">
    <location>
        <begin position="710"/>
        <end position="731"/>
    </location>
</feature>
<dbReference type="EMBL" id="JAQJAE010000001">
    <property type="protein sequence ID" value="KAJ5616862.1"/>
    <property type="molecule type" value="Genomic_DNA"/>
</dbReference>
<dbReference type="RefSeq" id="XP_056758029.1">
    <property type="nucleotide sequence ID" value="XM_056893034.1"/>
</dbReference>
<dbReference type="CDD" id="cd18808">
    <property type="entry name" value="SF1_C_Upf1"/>
    <property type="match status" value="1"/>
</dbReference>
<organism evidence="3 4">
    <name type="scientific">Penicillium hordei</name>
    <dbReference type="NCBI Taxonomy" id="40994"/>
    <lineage>
        <taxon>Eukaryota</taxon>
        <taxon>Fungi</taxon>
        <taxon>Dikarya</taxon>
        <taxon>Ascomycota</taxon>
        <taxon>Pezizomycotina</taxon>
        <taxon>Eurotiomycetes</taxon>
        <taxon>Eurotiomycetidae</taxon>
        <taxon>Eurotiales</taxon>
        <taxon>Aspergillaceae</taxon>
        <taxon>Penicillium</taxon>
    </lineage>
</organism>
<dbReference type="AlphaFoldDB" id="A0AAD6H8I1"/>
<proteinExistence type="predicted"/>
<protein>
    <recommendedName>
        <fullName evidence="2">DNA2/NAM7 helicase-like C-terminal domain-containing protein</fullName>
    </recommendedName>
</protein>
<comment type="caution">
    <text evidence="3">The sequence shown here is derived from an EMBL/GenBank/DDBJ whole genome shotgun (WGS) entry which is preliminary data.</text>
</comment>
<dbReference type="InterPro" id="IPR045055">
    <property type="entry name" value="DNA2/NAM7-like"/>
</dbReference>
<feature type="compositionally biased region" description="Polar residues" evidence="1">
    <location>
        <begin position="1"/>
        <end position="18"/>
    </location>
</feature>
<feature type="compositionally biased region" description="Basic and acidic residues" evidence="1">
    <location>
        <begin position="721"/>
        <end position="730"/>
    </location>
</feature>
<feature type="region of interest" description="Disordered" evidence="1">
    <location>
        <begin position="1"/>
        <end position="39"/>
    </location>
</feature>
<feature type="compositionally biased region" description="Polar residues" evidence="1">
    <location>
        <begin position="25"/>
        <end position="39"/>
    </location>
</feature>
<feature type="compositionally biased region" description="Low complexity" evidence="1">
    <location>
        <begin position="58"/>
        <end position="70"/>
    </location>
</feature>
<feature type="region of interest" description="Disordered" evidence="1">
    <location>
        <begin position="1187"/>
        <end position="1213"/>
    </location>
</feature>
<dbReference type="InterPro" id="IPR047187">
    <property type="entry name" value="SF1_C_Upf1"/>
</dbReference>
<evidence type="ECO:0000313" key="3">
    <source>
        <dbReference type="EMBL" id="KAJ5616862.1"/>
    </source>
</evidence>
<dbReference type="GeneID" id="81583276"/>
<gene>
    <name evidence="3" type="ORF">N7537_001976</name>
</gene>
<dbReference type="Gene3D" id="3.40.50.300">
    <property type="entry name" value="P-loop containing nucleotide triphosphate hydrolases"/>
    <property type="match status" value="2"/>
</dbReference>
<dbReference type="InterPro" id="IPR027417">
    <property type="entry name" value="P-loop_NTPase"/>
</dbReference>
<name>A0AAD6H8I1_9EURO</name>
<dbReference type="SUPFAM" id="SSF52540">
    <property type="entry name" value="P-loop containing nucleoside triphosphate hydrolases"/>
    <property type="match status" value="1"/>
</dbReference>
<dbReference type="PANTHER" id="PTHR10887">
    <property type="entry name" value="DNA2/NAM7 HELICASE FAMILY"/>
    <property type="match status" value="1"/>
</dbReference>
<feature type="region of interest" description="Disordered" evidence="1">
    <location>
        <begin position="51"/>
        <end position="110"/>
    </location>
</feature>
<keyword evidence="4" id="KW-1185">Reference proteome</keyword>